<organism evidence="2 3">
    <name type="scientific">Porphyra umbilicalis</name>
    <name type="common">Purple laver</name>
    <name type="synonym">Red alga</name>
    <dbReference type="NCBI Taxonomy" id="2786"/>
    <lineage>
        <taxon>Eukaryota</taxon>
        <taxon>Rhodophyta</taxon>
        <taxon>Bangiophyceae</taxon>
        <taxon>Bangiales</taxon>
        <taxon>Bangiaceae</taxon>
        <taxon>Porphyra</taxon>
    </lineage>
</organism>
<dbReference type="Proteomes" id="UP000218209">
    <property type="component" value="Unassembled WGS sequence"/>
</dbReference>
<dbReference type="AlphaFoldDB" id="A0A1X6P2Q6"/>
<feature type="region of interest" description="Disordered" evidence="1">
    <location>
        <begin position="59"/>
        <end position="80"/>
    </location>
</feature>
<evidence type="ECO:0000256" key="1">
    <source>
        <dbReference type="SAM" id="MobiDB-lite"/>
    </source>
</evidence>
<feature type="compositionally biased region" description="Basic and acidic residues" evidence="1">
    <location>
        <begin position="61"/>
        <end position="80"/>
    </location>
</feature>
<gene>
    <name evidence="2" type="ORF">BU14_0256s0040</name>
</gene>
<dbReference type="EMBL" id="KV918919">
    <property type="protein sequence ID" value="OSX75087.1"/>
    <property type="molecule type" value="Genomic_DNA"/>
</dbReference>
<sequence>MAFVAGAALPLTSRRPARATCTTMMAEGGEKKPLGKWLLEKINHNFDFEYGYESFHKKAMTQKDAEERKRDEELRKANKK</sequence>
<name>A0A1X6P2Q6_PORUM</name>
<reference evidence="2 3" key="1">
    <citation type="submission" date="2017-03" db="EMBL/GenBank/DDBJ databases">
        <title>WGS assembly of Porphyra umbilicalis.</title>
        <authorList>
            <person name="Brawley S.H."/>
            <person name="Blouin N.A."/>
            <person name="Ficko-Blean E."/>
            <person name="Wheeler G.L."/>
            <person name="Lohr M."/>
            <person name="Goodson H.V."/>
            <person name="Jenkins J.W."/>
            <person name="Blaby-Haas C.E."/>
            <person name="Helliwell K.E."/>
            <person name="Chan C."/>
            <person name="Marriage T."/>
            <person name="Bhattacharya D."/>
            <person name="Klein A.S."/>
            <person name="Badis Y."/>
            <person name="Brodie J."/>
            <person name="Cao Y."/>
            <person name="Collen J."/>
            <person name="Dittami S.M."/>
            <person name="Gachon C.M."/>
            <person name="Green B.R."/>
            <person name="Karpowicz S."/>
            <person name="Kim J.W."/>
            <person name="Kudahl U."/>
            <person name="Lin S."/>
            <person name="Michel G."/>
            <person name="Mittag M."/>
            <person name="Olson B.J."/>
            <person name="Pangilinan J."/>
            <person name="Peng Y."/>
            <person name="Qiu H."/>
            <person name="Shu S."/>
            <person name="Singer J.T."/>
            <person name="Smith A.G."/>
            <person name="Sprecher B.N."/>
            <person name="Wagner V."/>
            <person name="Wang W."/>
            <person name="Wang Z.-Y."/>
            <person name="Yan J."/>
            <person name="Yarish C."/>
            <person name="Zoeuner-Riek S."/>
            <person name="Zhuang Y."/>
            <person name="Zou Y."/>
            <person name="Lindquist E.A."/>
            <person name="Grimwood J."/>
            <person name="Barry K."/>
            <person name="Rokhsar D.S."/>
            <person name="Schmutz J."/>
            <person name="Stiller J.W."/>
            <person name="Grossman A.R."/>
            <person name="Prochnik S.E."/>
        </authorList>
    </citation>
    <scope>NUCLEOTIDE SEQUENCE [LARGE SCALE GENOMIC DNA]</scope>
    <source>
        <strain evidence="2">4086291</strain>
    </source>
</reference>
<keyword evidence="3" id="KW-1185">Reference proteome</keyword>
<proteinExistence type="predicted"/>
<evidence type="ECO:0000313" key="3">
    <source>
        <dbReference type="Proteomes" id="UP000218209"/>
    </source>
</evidence>
<accession>A0A1X6P2Q6</accession>
<evidence type="ECO:0000313" key="2">
    <source>
        <dbReference type="EMBL" id="OSX75087.1"/>
    </source>
</evidence>
<protein>
    <submittedName>
        <fullName evidence="2">Uncharacterized protein</fullName>
    </submittedName>
</protein>